<sequence length="882" mass="94154">MELSRQEYPALLRSLSPNQAVSVLDERVKIIGKINADIADWLRERRGVEEAYVQGLRKLASRRTHENNVELGVFRAPWQSIVTSIQSLAESHAVLAAKIESDVEKPLREYQSRNREMQAVSTVQGNLAAVAKEVDGAHKKAAKLSTGKSSANKVANATSDVEAANQQWESQAPYVFEQLQALDEGRVNHLRDVLTQLETHEVDLVERNRITAETCLNALLNVDTTDEISTFVARISGGSGGEPSIPPRIGSRDMAGSSTDAPPTLSQPPIRGSATAPLHTREESHGDAPSPFSSSTRSGSGPPPAKSSFGGLRRLGTVLGRQGKGSKGMDNPSSPEKRGRPSRNPLRRGASSKHDMETIPSPPATSSSDLQASATRNAAPPAGVTPTQSIDRPPSNQEQRRRNDQLNGDTIQPAPTRVSSLPMPNGVSTNRDLSSLQDSQAAPPAGPPLTTTAETQRDSEGYSMPSSAVDDITRAQQEAAAAGDTDQPQFKLAIRSEPIQEDDPDAQSAFSSVANTLRAQASQVAAPRKQGTVRGRRDVRNTIFVPSGQSLESAGLGGPSMPSAPPFNLPGSPPLSSESQQGSDAQSVRSAHSLGSLAHPSTITHPQMHQPGLNVSVVETVSATWVKSQVTKAVVIGELALQHNPTDTMSSSGSENIRLENFPVLEKVAPNPSFITQMPSKSGEYSVNLSQVTRPSVAFKYQVHLEDNSLAAHAPVSITANWKVEPTQASVILTYAFNPAFVSPAKRSVSLKNVIVSIPIENAKALSCQSKPQGIFAKERSLVFWKLGDMTLDGYAEAPQKLLARFTTESEAKPGSVEMRWEISGDAATGLGSGLSLRQMTNAKEEGGSDPFADEGTSTSASGSWKEVPVTRRIISGKYIAN</sequence>
<evidence type="ECO:0000313" key="5">
    <source>
        <dbReference type="Proteomes" id="UP001166286"/>
    </source>
</evidence>
<dbReference type="EMBL" id="JAFEKC020000005">
    <property type="protein sequence ID" value="KAK0514340.1"/>
    <property type="molecule type" value="Genomic_DNA"/>
</dbReference>
<dbReference type="AlphaFoldDB" id="A0AA39R5T9"/>
<evidence type="ECO:0000259" key="3">
    <source>
        <dbReference type="PROSITE" id="PS51072"/>
    </source>
</evidence>
<dbReference type="Pfam" id="PF10291">
    <property type="entry name" value="muHD"/>
    <property type="match status" value="1"/>
</dbReference>
<reference evidence="4" key="1">
    <citation type="submission" date="2023-03" db="EMBL/GenBank/DDBJ databases">
        <title>Complete genome of Cladonia borealis.</title>
        <authorList>
            <person name="Park H."/>
        </authorList>
    </citation>
    <scope>NUCLEOTIDE SEQUENCE</scope>
    <source>
        <strain evidence="4">ANT050790</strain>
    </source>
</reference>
<dbReference type="PANTHER" id="PTHR23065:SF54">
    <property type="entry name" value="SUPPRESSOR OF YEAST PROFILIN DELETION"/>
    <property type="match status" value="1"/>
</dbReference>
<name>A0AA39R5T9_9LECA</name>
<dbReference type="CDD" id="cd09264">
    <property type="entry name" value="AP_Syp1_MHD"/>
    <property type="match status" value="1"/>
</dbReference>
<dbReference type="CDD" id="cd07650">
    <property type="entry name" value="F-BAR_Syp1p_like"/>
    <property type="match status" value="1"/>
</dbReference>
<dbReference type="GO" id="GO:0032185">
    <property type="term" value="P:septin cytoskeleton organization"/>
    <property type="evidence" value="ECO:0007669"/>
    <property type="project" value="TreeGrafter"/>
</dbReference>
<comment type="caution">
    <text evidence="4">The sequence shown here is derived from an EMBL/GenBank/DDBJ whole genome shotgun (WGS) entry which is preliminary data.</text>
</comment>
<dbReference type="Gene3D" id="1.20.1270.60">
    <property type="entry name" value="Arfaptin homology (AH) domain/BAR domain"/>
    <property type="match status" value="1"/>
</dbReference>
<feature type="compositionally biased region" description="Pro residues" evidence="2">
    <location>
        <begin position="562"/>
        <end position="573"/>
    </location>
</feature>
<gene>
    <name evidence="4" type="ORF">JMJ35_002957</name>
</gene>
<keyword evidence="1" id="KW-0254">Endocytosis</keyword>
<evidence type="ECO:0000313" key="4">
    <source>
        <dbReference type="EMBL" id="KAK0514340.1"/>
    </source>
</evidence>
<dbReference type="InterPro" id="IPR018808">
    <property type="entry name" value="Muniscin_C"/>
</dbReference>
<dbReference type="InterPro" id="IPR028565">
    <property type="entry name" value="MHD"/>
</dbReference>
<feature type="compositionally biased region" description="Polar residues" evidence="2">
    <location>
        <begin position="426"/>
        <end position="440"/>
    </location>
</feature>
<feature type="compositionally biased region" description="Polar residues" evidence="2">
    <location>
        <begin position="364"/>
        <end position="376"/>
    </location>
</feature>
<dbReference type="GO" id="GO:0006897">
    <property type="term" value="P:endocytosis"/>
    <property type="evidence" value="ECO:0007669"/>
    <property type="project" value="UniProtKB-KW"/>
</dbReference>
<dbReference type="InterPro" id="IPR027267">
    <property type="entry name" value="AH/BAR_dom_sf"/>
</dbReference>
<dbReference type="PROSITE" id="PS51072">
    <property type="entry name" value="MHD"/>
    <property type="match status" value="1"/>
</dbReference>
<feature type="region of interest" description="Disordered" evidence="2">
    <location>
        <begin position="233"/>
        <end position="489"/>
    </location>
</feature>
<feature type="region of interest" description="Disordered" evidence="2">
    <location>
        <begin position="519"/>
        <end position="608"/>
    </location>
</feature>
<accession>A0AA39R5T9</accession>
<feature type="compositionally biased region" description="Low complexity" evidence="2">
    <location>
        <begin position="310"/>
        <end position="321"/>
    </location>
</feature>
<dbReference type="SUPFAM" id="SSF103657">
    <property type="entry name" value="BAR/IMD domain-like"/>
    <property type="match status" value="1"/>
</dbReference>
<evidence type="ECO:0000256" key="2">
    <source>
        <dbReference type="SAM" id="MobiDB-lite"/>
    </source>
</evidence>
<feature type="region of interest" description="Disordered" evidence="2">
    <location>
        <begin position="844"/>
        <end position="865"/>
    </location>
</feature>
<feature type="compositionally biased region" description="Polar residues" evidence="2">
    <location>
        <begin position="385"/>
        <end position="397"/>
    </location>
</feature>
<proteinExistence type="predicted"/>
<dbReference type="GO" id="GO:0030139">
    <property type="term" value="C:endocytic vesicle"/>
    <property type="evidence" value="ECO:0007669"/>
    <property type="project" value="TreeGrafter"/>
</dbReference>
<feature type="compositionally biased region" description="Low complexity" evidence="2">
    <location>
        <begin position="289"/>
        <end position="300"/>
    </location>
</feature>
<feature type="compositionally biased region" description="Polar residues" evidence="2">
    <location>
        <begin position="574"/>
        <end position="590"/>
    </location>
</feature>
<dbReference type="Proteomes" id="UP001166286">
    <property type="component" value="Unassembled WGS sequence"/>
</dbReference>
<keyword evidence="5" id="KW-1185">Reference proteome</keyword>
<evidence type="ECO:0000256" key="1">
    <source>
        <dbReference type="ARBA" id="ARBA00022583"/>
    </source>
</evidence>
<dbReference type="Pfam" id="PF00611">
    <property type="entry name" value="FCH"/>
    <property type="match status" value="1"/>
</dbReference>
<dbReference type="FunFam" id="1.20.1270.60:FF:000102">
    <property type="entry name" value="WGS project CABT00000000 data, contig 2.23"/>
    <property type="match status" value="1"/>
</dbReference>
<feature type="domain" description="MHD" evidence="3">
    <location>
        <begin position="610"/>
        <end position="868"/>
    </location>
</feature>
<dbReference type="PANTHER" id="PTHR23065">
    <property type="entry name" value="PROLINE-SERINE-THREONINE PHOSPHATASE INTERACTING PROTEIN 1"/>
    <property type="match status" value="1"/>
</dbReference>
<dbReference type="SMART" id="SM00055">
    <property type="entry name" value="FCH"/>
    <property type="match status" value="1"/>
</dbReference>
<dbReference type="GO" id="GO:0032153">
    <property type="term" value="C:cell division site"/>
    <property type="evidence" value="ECO:0007669"/>
    <property type="project" value="TreeGrafter"/>
</dbReference>
<protein>
    <recommendedName>
        <fullName evidence="3">MHD domain-containing protein</fullName>
    </recommendedName>
</protein>
<dbReference type="GO" id="GO:0005886">
    <property type="term" value="C:plasma membrane"/>
    <property type="evidence" value="ECO:0007669"/>
    <property type="project" value="TreeGrafter"/>
</dbReference>
<dbReference type="InterPro" id="IPR049609">
    <property type="entry name" value="Syp1-like_MHD"/>
</dbReference>
<dbReference type="InterPro" id="IPR001060">
    <property type="entry name" value="FCH_dom"/>
</dbReference>
<organism evidence="4 5">
    <name type="scientific">Cladonia borealis</name>
    <dbReference type="NCBI Taxonomy" id="184061"/>
    <lineage>
        <taxon>Eukaryota</taxon>
        <taxon>Fungi</taxon>
        <taxon>Dikarya</taxon>
        <taxon>Ascomycota</taxon>
        <taxon>Pezizomycotina</taxon>
        <taxon>Lecanoromycetes</taxon>
        <taxon>OSLEUM clade</taxon>
        <taxon>Lecanoromycetidae</taxon>
        <taxon>Lecanorales</taxon>
        <taxon>Lecanorineae</taxon>
        <taxon>Cladoniaceae</taxon>
        <taxon>Cladonia</taxon>
    </lineage>
</organism>